<dbReference type="EMBL" id="MCFH01000047">
    <property type="protein sequence ID" value="ORX44126.1"/>
    <property type="molecule type" value="Genomic_DNA"/>
</dbReference>
<organism evidence="4 5">
    <name type="scientific">Piromyces finnis</name>
    <dbReference type="NCBI Taxonomy" id="1754191"/>
    <lineage>
        <taxon>Eukaryota</taxon>
        <taxon>Fungi</taxon>
        <taxon>Fungi incertae sedis</taxon>
        <taxon>Chytridiomycota</taxon>
        <taxon>Chytridiomycota incertae sedis</taxon>
        <taxon>Neocallimastigomycetes</taxon>
        <taxon>Neocallimastigales</taxon>
        <taxon>Neocallimastigaceae</taxon>
        <taxon>Piromyces</taxon>
    </lineage>
</organism>
<dbReference type="CDD" id="cd08063">
    <property type="entry name" value="MPN_CSN6"/>
    <property type="match status" value="1"/>
</dbReference>
<dbReference type="PANTHER" id="PTHR10540:SF8">
    <property type="entry name" value="COP9 SIGNALOSOME COMPLEX SUBUNIT 6"/>
    <property type="match status" value="1"/>
</dbReference>
<gene>
    <name evidence="4" type="ORF">BCR36DRAFT_360021</name>
</gene>
<dbReference type="GO" id="GO:0000338">
    <property type="term" value="P:protein deneddylation"/>
    <property type="evidence" value="ECO:0007669"/>
    <property type="project" value="InterPro"/>
</dbReference>
<comment type="caution">
    <text evidence="4">The sequence shown here is derived from an EMBL/GenBank/DDBJ whole genome shotgun (WGS) entry which is preliminary data.</text>
</comment>
<comment type="similarity">
    <text evidence="1 2">Belongs to the peptidase M67A family. CSN6 subfamily.</text>
</comment>
<comment type="function">
    <text evidence="2">Component of the COP9 signalosome complex (CSN), a complex involved in various cellular and developmental processes.</text>
</comment>
<name>A0A1Y1UZG8_9FUNG</name>
<keyword evidence="2" id="KW-0539">Nucleus</keyword>
<dbReference type="Gene3D" id="3.40.140.10">
    <property type="entry name" value="Cytidine Deaminase, domain 2"/>
    <property type="match status" value="1"/>
</dbReference>
<proteinExistence type="inferred from homology"/>
<dbReference type="Pfam" id="PF13012">
    <property type="entry name" value="MitMem_reg"/>
    <property type="match status" value="1"/>
</dbReference>
<dbReference type="InterPro" id="IPR037518">
    <property type="entry name" value="MPN"/>
</dbReference>
<comment type="subcellular location">
    <subcellularLocation>
        <location evidence="2">Cytoplasm</location>
    </subcellularLocation>
    <subcellularLocation>
        <location evidence="2">Nucleus</location>
    </subcellularLocation>
</comment>
<keyword evidence="5" id="KW-1185">Reference proteome</keyword>
<dbReference type="GO" id="GO:0005737">
    <property type="term" value="C:cytoplasm"/>
    <property type="evidence" value="ECO:0007669"/>
    <property type="project" value="UniProtKB-SubCell"/>
</dbReference>
<evidence type="ECO:0000256" key="1">
    <source>
        <dbReference type="ARBA" id="ARBA00010893"/>
    </source>
</evidence>
<dbReference type="Pfam" id="PF01398">
    <property type="entry name" value="JAB"/>
    <property type="match status" value="1"/>
</dbReference>
<sequence length="311" mass="35487">MMEVSSVENSYILTTENSSGLNLTLHPFVLINISDHFTREKFQKSSGNVKVIGALLGTQNGRAIEIFSSFEIPFTQTENDIIVDEQFFLAKQIQYKQVYPNYDFLGWYSTGFYPTKFDIMCQQQFLKHNESSIFLQLNPSKIVSKDLPVTIYESVIDAVNGQSQMLFVENKYQIVSGDEERVSIDHINVATQAGDAKHSLLLTQLTNQRNAIKMLNDRIKILYKYIEDIEAGKIPPNHEILRQIAGVCNRLPTISSKEFKNEFMIDCNDVLLISYLSALTKGANKINNLVENFNKIKADNAKYKINNNKIF</sequence>
<dbReference type="InterPro" id="IPR033859">
    <property type="entry name" value="MPN_CSN6"/>
</dbReference>
<protein>
    <recommendedName>
        <fullName evidence="2">COP9 signalosome complex subunit 6</fullName>
    </recommendedName>
</protein>
<evidence type="ECO:0000313" key="5">
    <source>
        <dbReference type="Proteomes" id="UP000193719"/>
    </source>
</evidence>
<dbReference type="AlphaFoldDB" id="A0A1Y1UZG8"/>
<accession>A0A1Y1UZG8</accession>
<dbReference type="InterPro" id="IPR000555">
    <property type="entry name" value="JAMM/MPN+_dom"/>
</dbReference>
<dbReference type="GO" id="GO:0008237">
    <property type="term" value="F:metallopeptidase activity"/>
    <property type="evidence" value="ECO:0007669"/>
    <property type="project" value="InterPro"/>
</dbReference>
<reference evidence="4 5" key="2">
    <citation type="submission" date="2016-08" db="EMBL/GenBank/DDBJ databases">
        <title>Pervasive Adenine N6-methylation of Active Genes in Fungi.</title>
        <authorList>
            <consortium name="DOE Joint Genome Institute"/>
            <person name="Mondo S.J."/>
            <person name="Dannebaum R.O."/>
            <person name="Kuo R.C."/>
            <person name="Labutti K."/>
            <person name="Haridas S."/>
            <person name="Kuo A."/>
            <person name="Salamov A."/>
            <person name="Ahrendt S.R."/>
            <person name="Lipzen A."/>
            <person name="Sullivan W."/>
            <person name="Andreopoulos W.B."/>
            <person name="Clum A."/>
            <person name="Lindquist E."/>
            <person name="Daum C."/>
            <person name="Ramamoorthy G.K."/>
            <person name="Gryganskyi A."/>
            <person name="Culley D."/>
            <person name="Magnuson J.K."/>
            <person name="James T.Y."/>
            <person name="O'Malley M.A."/>
            <person name="Stajich J.E."/>
            <person name="Spatafora J.W."/>
            <person name="Visel A."/>
            <person name="Grigoriev I.V."/>
        </authorList>
    </citation>
    <scope>NUCLEOTIDE SEQUENCE [LARGE SCALE GENOMIC DNA]</scope>
    <source>
        <strain evidence="5">finn</strain>
    </source>
</reference>
<feature type="domain" description="MPN" evidence="3">
    <location>
        <begin position="23"/>
        <end position="158"/>
    </location>
</feature>
<dbReference type="SMART" id="SM00232">
    <property type="entry name" value="JAB_MPN"/>
    <property type="match status" value="1"/>
</dbReference>
<dbReference type="OrthoDB" id="1378at2759"/>
<evidence type="ECO:0000256" key="2">
    <source>
        <dbReference type="RuleBase" id="RU367006"/>
    </source>
</evidence>
<dbReference type="PROSITE" id="PS50249">
    <property type="entry name" value="MPN"/>
    <property type="match status" value="1"/>
</dbReference>
<dbReference type="Proteomes" id="UP000193719">
    <property type="component" value="Unassembled WGS sequence"/>
</dbReference>
<evidence type="ECO:0000313" key="4">
    <source>
        <dbReference type="EMBL" id="ORX44126.1"/>
    </source>
</evidence>
<dbReference type="GO" id="GO:0008180">
    <property type="term" value="C:COP9 signalosome"/>
    <property type="evidence" value="ECO:0007669"/>
    <property type="project" value="UniProtKB-UniRule"/>
</dbReference>
<evidence type="ECO:0000259" key="3">
    <source>
        <dbReference type="PROSITE" id="PS50249"/>
    </source>
</evidence>
<dbReference type="InterPro" id="IPR024969">
    <property type="entry name" value="EIF3F/CSN6-like_C"/>
</dbReference>
<dbReference type="STRING" id="1754191.A0A1Y1UZG8"/>
<keyword evidence="2" id="KW-0963">Cytoplasm</keyword>
<reference evidence="4 5" key="1">
    <citation type="submission" date="2016-08" db="EMBL/GenBank/DDBJ databases">
        <title>Genomes of anaerobic fungi encode conserved fungal cellulosomes for biomass hydrolysis.</title>
        <authorList>
            <consortium name="DOE Joint Genome Institute"/>
            <person name="Haitjema C.H."/>
            <person name="Gilmore S.P."/>
            <person name="Henske J.K."/>
            <person name="Solomon K.V."/>
            <person name="De Groot R."/>
            <person name="Kuo A."/>
            <person name="Mondo S.J."/>
            <person name="Salamov A.A."/>
            <person name="Labutti K."/>
            <person name="Zhao Z."/>
            <person name="Chiniquy J."/>
            <person name="Barry K."/>
            <person name="Brewer H.M."/>
            <person name="Purvine S.O."/>
            <person name="Wright A.T."/>
            <person name="Boxma B."/>
            <person name="Van Alen T."/>
            <person name="Hackstein J.H."/>
            <person name="Baker S.E."/>
            <person name="Grigoriev I.V."/>
            <person name="O'Malley M.A."/>
        </authorList>
    </citation>
    <scope>NUCLEOTIDE SEQUENCE [LARGE SCALE GENOMIC DNA]</scope>
    <source>
        <strain evidence="5">finn</strain>
    </source>
</reference>
<keyword evidence="2" id="KW-0736">Signalosome</keyword>
<dbReference type="PANTHER" id="PTHR10540">
    <property type="entry name" value="EUKARYOTIC TRANSLATION INITIATION FACTOR 3 SUBUNIT F-RELATED"/>
    <property type="match status" value="1"/>
</dbReference>